<proteinExistence type="predicted"/>
<dbReference type="EnsemblPlants" id="Bo9g022560.1">
    <property type="protein sequence ID" value="Bo9g022560.1"/>
    <property type="gene ID" value="Bo9g022560"/>
</dbReference>
<reference evidence="3 4" key="1">
    <citation type="journal article" date="2014" name="Genome Biol.">
        <title>Transcriptome and methylome profiling reveals relics of genome dominance in the mesopolyploid Brassica oleracea.</title>
        <authorList>
            <person name="Parkin I.A."/>
            <person name="Koh C."/>
            <person name="Tang H."/>
            <person name="Robinson S.J."/>
            <person name="Kagale S."/>
            <person name="Clarke W.E."/>
            <person name="Town C.D."/>
            <person name="Nixon J."/>
            <person name="Krishnakumar V."/>
            <person name="Bidwell S.L."/>
            <person name="Denoeud F."/>
            <person name="Belcram H."/>
            <person name="Links M.G."/>
            <person name="Just J."/>
            <person name="Clarke C."/>
            <person name="Bender T."/>
            <person name="Huebert T."/>
            <person name="Mason A.S."/>
            <person name="Pires J.C."/>
            <person name="Barker G."/>
            <person name="Moore J."/>
            <person name="Walley P.G."/>
            <person name="Manoli S."/>
            <person name="Batley J."/>
            <person name="Edwards D."/>
            <person name="Nelson M.N."/>
            <person name="Wang X."/>
            <person name="Paterson A.H."/>
            <person name="King G."/>
            <person name="Bancroft I."/>
            <person name="Chalhoub B."/>
            <person name="Sharpe A.G."/>
        </authorList>
    </citation>
    <scope>NUCLEOTIDE SEQUENCE</scope>
    <source>
        <strain evidence="3 4">cv. TO1000</strain>
    </source>
</reference>
<accession>A0A0D3E2V7</accession>
<feature type="region of interest" description="Disordered" evidence="1">
    <location>
        <begin position="42"/>
        <end position="72"/>
    </location>
</feature>
<sequence length="680" mass="78034">MDSRNPYSQSASYLGLLHSQQPSVVHENFPFESFHSRTVNLGASELPPFSSQQTDPPTQPEVTPVERRERKKWTPADDEVLISAWLNTSKDAVVANDQNARTFWKRVGEYYASTRHATKGEKREHIHCKQRWHKINELTNKFCAAFVSAKRQQASGQNDTDVLKLAHQIFYADHNTKFTLEHAWCVLRFEQKWLSLNTPKPSGSLKRKTGETGSQASSCEVGDHETRPEGAKAAKARRSSSKVRDLDEVKTIWEFKKEDLEMKEKVSKLAILDTLLAKQQSLSEAEEVKSNMGLDYSYSQPSESEDLFCNSVDSGYSETDDLIRRDQAEISLQARSSVQYPPQPEVEFGFPQICYCGAQPLLATSNSRNNQAVMEEMRARDRHVIQLADKVENLTLAIDYETEQKMVRLQKLVCDITTKKSFFSTRRPTQEDLQRLLHVGEQRGFPGMVGSIDCMHWEWKNCPTAWKGMYSRGTGKPTIVLEAVASYDLWIWHAFFGAPGTMNDLNILDRSPVFDDIINGIAPEVNFYVNGREYHLAYYLTDGIYPNWATFIQSIRLPQGPKNSLFAKNQEAVRKDVERAFGVLQARFAVVRNPSNLWDKSKIGNIMRACLILHNMIVQDERDSQTLEEFQDEDFTFAVKKTIKHGNRISRRKEVRDPHIYQQLKEDLIENIWDKFGDLQ</sequence>
<evidence type="ECO:0000259" key="2">
    <source>
        <dbReference type="PROSITE" id="PS50090"/>
    </source>
</evidence>
<feature type="compositionally biased region" description="Basic and acidic residues" evidence="1">
    <location>
        <begin position="221"/>
        <end position="232"/>
    </location>
</feature>
<dbReference type="HOGENOM" id="CLU_012390_5_0_1"/>
<protein>
    <recommendedName>
        <fullName evidence="2">Myb-like domain-containing protein</fullName>
    </recommendedName>
</protein>
<name>A0A0D3E2V7_BRAOL</name>
<dbReference type="AlphaFoldDB" id="A0A0D3E2V7"/>
<dbReference type="Pfam" id="PF04827">
    <property type="entry name" value="Plant_tran"/>
    <property type="match status" value="1"/>
</dbReference>
<dbReference type="PROSITE" id="PS50090">
    <property type="entry name" value="MYB_LIKE"/>
    <property type="match status" value="1"/>
</dbReference>
<feature type="region of interest" description="Disordered" evidence="1">
    <location>
        <begin position="200"/>
        <end position="240"/>
    </location>
</feature>
<dbReference type="InterPro" id="IPR001005">
    <property type="entry name" value="SANT/Myb"/>
</dbReference>
<dbReference type="PANTHER" id="PTHR47150:SF5">
    <property type="entry name" value="OS07G0546750 PROTEIN"/>
    <property type="match status" value="1"/>
</dbReference>
<organism evidence="3 4">
    <name type="scientific">Brassica oleracea var. oleracea</name>
    <dbReference type="NCBI Taxonomy" id="109376"/>
    <lineage>
        <taxon>Eukaryota</taxon>
        <taxon>Viridiplantae</taxon>
        <taxon>Streptophyta</taxon>
        <taxon>Embryophyta</taxon>
        <taxon>Tracheophyta</taxon>
        <taxon>Spermatophyta</taxon>
        <taxon>Magnoliopsida</taxon>
        <taxon>eudicotyledons</taxon>
        <taxon>Gunneridae</taxon>
        <taxon>Pentapetalae</taxon>
        <taxon>rosids</taxon>
        <taxon>malvids</taxon>
        <taxon>Brassicales</taxon>
        <taxon>Brassicaceae</taxon>
        <taxon>Brassiceae</taxon>
        <taxon>Brassica</taxon>
    </lineage>
</organism>
<evidence type="ECO:0000313" key="4">
    <source>
        <dbReference type="Proteomes" id="UP000032141"/>
    </source>
</evidence>
<reference evidence="3" key="2">
    <citation type="submission" date="2015-03" db="UniProtKB">
        <authorList>
            <consortium name="EnsemblPlants"/>
        </authorList>
    </citation>
    <scope>IDENTIFICATION</scope>
</reference>
<dbReference type="InterPro" id="IPR006912">
    <property type="entry name" value="Harbinger_derived_prot"/>
</dbReference>
<evidence type="ECO:0000256" key="1">
    <source>
        <dbReference type="SAM" id="MobiDB-lite"/>
    </source>
</evidence>
<dbReference type="Proteomes" id="UP000032141">
    <property type="component" value="Chromosome C9"/>
</dbReference>
<evidence type="ECO:0000313" key="3">
    <source>
        <dbReference type="EnsemblPlants" id="Bo9g022560.1"/>
    </source>
</evidence>
<dbReference type="PANTHER" id="PTHR47150">
    <property type="entry name" value="OS12G0169200 PROTEIN"/>
    <property type="match status" value="1"/>
</dbReference>
<keyword evidence="4" id="KW-1185">Reference proteome</keyword>
<dbReference type="Gramene" id="Bo9g022560.1">
    <property type="protein sequence ID" value="Bo9g022560.1"/>
    <property type="gene ID" value="Bo9g022560"/>
</dbReference>
<feature type="domain" description="Myb-like" evidence="2">
    <location>
        <begin position="65"/>
        <end position="136"/>
    </location>
</feature>